<dbReference type="AlphaFoldDB" id="A0A0D2P3L7"/>
<dbReference type="OMA" id="TREMRTI"/>
<proteinExistence type="predicted"/>
<feature type="non-terminal residue" evidence="1">
    <location>
        <position position="327"/>
    </location>
</feature>
<protein>
    <recommendedName>
        <fullName evidence="3">RNase H type-1 domain-containing protein</fullName>
    </recommendedName>
</protein>
<organism evidence="1 2">
    <name type="scientific">Hypholoma sublateritium (strain FD-334 SS-4)</name>
    <dbReference type="NCBI Taxonomy" id="945553"/>
    <lineage>
        <taxon>Eukaryota</taxon>
        <taxon>Fungi</taxon>
        <taxon>Dikarya</taxon>
        <taxon>Basidiomycota</taxon>
        <taxon>Agaricomycotina</taxon>
        <taxon>Agaricomycetes</taxon>
        <taxon>Agaricomycetidae</taxon>
        <taxon>Agaricales</taxon>
        <taxon>Agaricineae</taxon>
        <taxon>Strophariaceae</taxon>
        <taxon>Hypholoma</taxon>
    </lineage>
</organism>
<evidence type="ECO:0000313" key="2">
    <source>
        <dbReference type="Proteomes" id="UP000054270"/>
    </source>
</evidence>
<dbReference type="Proteomes" id="UP000054270">
    <property type="component" value="Unassembled WGS sequence"/>
</dbReference>
<reference evidence="2" key="1">
    <citation type="submission" date="2014-04" db="EMBL/GenBank/DDBJ databases">
        <title>Evolutionary Origins and Diversification of the Mycorrhizal Mutualists.</title>
        <authorList>
            <consortium name="DOE Joint Genome Institute"/>
            <consortium name="Mycorrhizal Genomics Consortium"/>
            <person name="Kohler A."/>
            <person name="Kuo A."/>
            <person name="Nagy L.G."/>
            <person name="Floudas D."/>
            <person name="Copeland A."/>
            <person name="Barry K.W."/>
            <person name="Cichocki N."/>
            <person name="Veneault-Fourrey C."/>
            <person name="LaButti K."/>
            <person name="Lindquist E.A."/>
            <person name="Lipzen A."/>
            <person name="Lundell T."/>
            <person name="Morin E."/>
            <person name="Murat C."/>
            <person name="Riley R."/>
            <person name="Ohm R."/>
            <person name="Sun H."/>
            <person name="Tunlid A."/>
            <person name="Henrissat B."/>
            <person name="Grigoriev I.V."/>
            <person name="Hibbett D.S."/>
            <person name="Martin F."/>
        </authorList>
    </citation>
    <scope>NUCLEOTIDE SEQUENCE [LARGE SCALE GENOMIC DNA]</scope>
    <source>
        <strain evidence="2">FD-334 SS-4</strain>
    </source>
</reference>
<keyword evidence="2" id="KW-1185">Reference proteome</keyword>
<evidence type="ECO:0000313" key="1">
    <source>
        <dbReference type="EMBL" id="KJA23256.1"/>
    </source>
</evidence>
<name>A0A0D2P3L7_HYPSF</name>
<sequence>MEKEGGVLEWARLHNCSFGVEKFQLLDASRRRNLLRTPLVLGQQSIASRTSAKFLGVIVDNQLRWKEQGAAALRKGQAWVGQICRLSQVTKGVSRAHMRRLYLAIAVPRMLYAADIFLTPQTRRTVSRTAQKSGRAIITKLATIQRRAAIAITGGLRSSPTDLLDALAGLLPFHILVDQHRLQAALRLAALPKTHALHAAVKSAATRFVRHHPSPLHFLMAELHEKHVHPLRLEKISAVRQHSKWTTNIKISIPDSKEEAAAEVEDDETAVVVFSDGSGLNGQVGAAAVLFRNGTEVRQGRAHLGSLRRHTVYEGESAGALISVALL</sequence>
<evidence type="ECO:0008006" key="3">
    <source>
        <dbReference type="Google" id="ProtNLM"/>
    </source>
</evidence>
<dbReference type="EMBL" id="KN817544">
    <property type="protein sequence ID" value="KJA23256.1"/>
    <property type="molecule type" value="Genomic_DNA"/>
</dbReference>
<dbReference type="STRING" id="945553.A0A0D2P3L7"/>
<gene>
    <name evidence="1" type="ORF">HYPSUDRAFT_138009</name>
</gene>
<dbReference type="OrthoDB" id="3051850at2759"/>
<accession>A0A0D2P3L7</accession>